<dbReference type="EMBL" id="JAXCGZ010022997">
    <property type="protein sequence ID" value="KAK7019402.1"/>
    <property type="molecule type" value="Genomic_DNA"/>
</dbReference>
<keyword evidence="3" id="KW-1185">Reference proteome</keyword>
<dbReference type="AlphaFoldDB" id="A0AAN8WA21"/>
<comment type="caution">
    <text evidence="2">The sequence shown here is derived from an EMBL/GenBank/DDBJ whole genome shotgun (WGS) entry which is preliminary data.</text>
</comment>
<reference evidence="2 3" key="1">
    <citation type="submission" date="2023-11" db="EMBL/GenBank/DDBJ databases">
        <title>Halocaridina rubra genome assembly.</title>
        <authorList>
            <person name="Smith C."/>
        </authorList>
    </citation>
    <scope>NUCLEOTIDE SEQUENCE [LARGE SCALE GENOMIC DNA]</scope>
    <source>
        <strain evidence="2">EP-1</strain>
        <tissue evidence="2">Whole</tissue>
    </source>
</reference>
<keyword evidence="1" id="KW-0175">Coiled coil</keyword>
<name>A0AAN8WA21_HALRR</name>
<accession>A0AAN8WA21</accession>
<evidence type="ECO:0000313" key="3">
    <source>
        <dbReference type="Proteomes" id="UP001381693"/>
    </source>
</evidence>
<sequence>MAGMWRRIRNALSIALIVGLILYVAYCTEELYTRIQNNRKLQRLINYEKEINELTSMLGEYKKEASHVQRSLKLLREAFDQVLGDRKAKDFGDR</sequence>
<gene>
    <name evidence="2" type="ORF">SK128_021862</name>
</gene>
<evidence type="ECO:0000313" key="2">
    <source>
        <dbReference type="EMBL" id="KAK7019402.1"/>
    </source>
</evidence>
<proteinExistence type="predicted"/>
<feature type="coiled-coil region" evidence="1">
    <location>
        <begin position="37"/>
        <end position="64"/>
    </location>
</feature>
<evidence type="ECO:0000256" key="1">
    <source>
        <dbReference type="SAM" id="Coils"/>
    </source>
</evidence>
<dbReference type="Proteomes" id="UP001381693">
    <property type="component" value="Unassembled WGS sequence"/>
</dbReference>
<protein>
    <submittedName>
        <fullName evidence="2">Uncharacterized protein</fullName>
    </submittedName>
</protein>
<organism evidence="2 3">
    <name type="scientific">Halocaridina rubra</name>
    <name type="common">Hawaiian red shrimp</name>
    <dbReference type="NCBI Taxonomy" id="373956"/>
    <lineage>
        <taxon>Eukaryota</taxon>
        <taxon>Metazoa</taxon>
        <taxon>Ecdysozoa</taxon>
        <taxon>Arthropoda</taxon>
        <taxon>Crustacea</taxon>
        <taxon>Multicrustacea</taxon>
        <taxon>Malacostraca</taxon>
        <taxon>Eumalacostraca</taxon>
        <taxon>Eucarida</taxon>
        <taxon>Decapoda</taxon>
        <taxon>Pleocyemata</taxon>
        <taxon>Caridea</taxon>
        <taxon>Atyoidea</taxon>
        <taxon>Atyidae</taxon>
        <taxon>Halocaridina</taxon>
    </lineage>
</organism>